<dbReference type="EMBL" id="JPWB01000003">
    <property type="protein sequence ID" value="RCK22846.1"/>
    <property type="molecule type" value="Genomic_DNA"/>
</dbReference>
<evidence type="ECO:0000313" key="12">
    <source>
        <dbReference type="Proteomes" id="UP000253061"/>
    </source>
</evidence>
<evidence type="ECO:0000256" key="4">
    <source>
        <dbReference type="ARBA" id="ARBA00023098"/>
    </source>
</evidence>
<dbReference type="Pfam" id="PF13444">
    <property type="entry name" value="Acetyltransf_5"/>
    <property type="match status" value="1"/>
</dbReference>
<dbReference type="InterPro" id="IPR052351">
    <property type="entry name" value="Ornithine_N-alpha-AT"/>
</dbReference>
<comment type="catalytic activity">
    <reaction evidence="10">
        <text>a (3R)-hydroxyacyl-[ACP] + L-ornithine = a lyso-ornithine lipid + holo-[ACP] + H(+)</text>
        <dbReference type="Rhea" id="RHEA:20633"/>
        <dbReference type="Rhea" id="RHEA-COMP:9685"/>
        <dbReference type="Rhea" id="RHEA-COMP:9945"/>
        <dbReference type="ChEBI" id="CHEBI:15378"/>
        <dbReference type="ChEBI" id="CHEBI:46911"/>
        <dbReference type="ChEBI" id="CHEBI:64479"/>
        <dbReference type="ChEBI" id="CHEBI:78827"/>
        <dbReference type="ChEBI" id="CHEBI:138482"/>
        <dbReference type="EC" id="2.3.2.30"/>
    </reaction>
    <physiologicalReaction direction="left-to-right" evidence="10">
        <dbReference type="Rhea" id="RHEA:20634"/>
    </physiologicalReaction>
</comment>
<dbReference type="RefSeq" id="WP_062955096.1">
    <property type="nucleotide sequence ID" value="NZ_JPWB01000003.1"/>
</dbReference>
<dbReference type="SUPFAM" id="SSF55729">
    <property type="entry name" value="Acyl-CoA N-acyltransferases (Nat)"/>
    <property type="match status" value="1"/>
</dbReference>
<dbReference type="GO" id="GO:0043810">
    <property type="term" value="F:ornithine-acyl [acyl carrier protein] N-acyltransferase activity"/>
    <property type="evidence" value="ECO:0007669"/>
    <property type="project" value="UniProtKB-EC"/>
</dbReference>
<comment type="caution">
    <text evidence="11">The sequence shown here is derived from an EMBL/GenBank/DDBJ whole genome shotgun (WGS) entry which is preliminary data.</text>
</comment>
<evidence type="ECO:0000256" key="6">
    <source>
        <dbReference type="ARBA" id="ARBA00038095"/>
    </source>
</evidence>
<evidence type="ECO:0000256" key="2">
    <source>
        <dbReference type="ARBA" id="ARBA00022516"/>
    </source>
</evidence>
<evidence type="ECO:0000256" key="9">
    <source>
        <dbReference type="ARBA" id="ARBA00045724"/>
    </source>
</evidence>
<dbReference type="PANTHER" id="PTHR37323:SF1">
    <property type="entry name" value="L-ORNITHINE N(ALPHA)-ACYLTRANSFERASE"/>
    <property type="match status" value="1"/>
</dbReference>
<evidence type="ECO:0000256" key="3">
    <source>
        <dbReference type="ARBA" id="ARBA00022679"/>
    </source>
</evidence>
<dbReference type="Proteomes" id="UP000253061">
    <property type="component" value="Unassembled WGS sequence"/>
</dbReference>
<organism evidence="11 12">
    <name type="scientific">Thalassospira profundimaris</name>
    <dbReference type="NCBI Taxonomy" id="502049"/>
    <lineage>
        <taxon>Bacteria</taxon>
        <taxon>Pseudomonadati</taxon>
        <taxon>Pseudomonadota</taxon>
        <taxon>Alphaproteobacteria</taxon>
        <taxon>Rhodospirillales</taxon>
        <taxon>Thalassospiraceae</taxon>
        <taxon>Thalassospira</taxon>
    </lineage>
</organism>
<protein>
    <recommendedName>
        <fullName evidence="8">L-ornithine N(alpha)-acyltransferase</fullName>
        <ecNumber evidence="7">2.3.2.30</ecNumber>
    </recommendedName>
</protein>
<reference evidence="11 12" key="1">
    <citation type="submission" date="2014-07" db="EMBL/GenBank/DDBJ databases">
        <title>Draft genome sequence of Thalassospira profundimaris R8-17.</title>
        <authorList>
            <person name="Lai Q."/>
            <person name="Shao Z."/>
        </authorList>
    </citation>
    <scope>NUCLEOTIDE SEQUENCE [LARGE SCALE GENOMIC DNA]</scope>
    <source>
        <strain evidence="11 12">R8-17</strain>
    </source>
</reference>
<name>A0A367VC93_9PROT</name>
<evidence type="ECO:0000256" key="1">
    <source>
        <dbReference type="ARBA" id="ARBA00005189"/>
    </source>
</evidence>
<dbReference type="EC" id="2.3.2.30" evidence="7"/>
<evidence type="ECO:0000313" key="11">
    <source>
        <dbReference type="EMBL" id="RCK22846.1"/>
    </source>
</evidence>
<dbReference type="PANTHER" id="PTHR37323">
    <property type="entry name" value="GCN5-RELATED N-ACETYLTRANSFERASE"/>
    <property type="match status" value="1"/>
</dbReference>
<dbReference type="AlphaFoldDB" id="A0A367VC93"/>
<evidence type="ECO:0000256" key="5">
    <source>
        <dbReference type="ARBA" id="ARBA00023315"/>
    </source>
</evidence>
<keyword evidence="5" id="KW-0012">Acyltransferase</keyword>
<comment type="pathway">
    <text evidence="1">Lipid metabolism.</text>
</comment>
<dbReference type="InterPro" id="IPR016181">
    <property type="entry name" value="Acyl_CoA_acyltransferase"/>
</dbReference>
<evidence type="ECO:0000256" key="7">
    <source>
        <dbReference type="ARBA" id="ARBA00039058"/>
    </source>
</evidence>
<comment type="function">
    <text evidence="9">Catalyzes the first step in the biosynthesis of ornithine lipids, which are phosphorus-free membrane lipids. Catalyzes the 3-hydroxyacyl-acyl carrier protein-dependent acylation of ornithine to form lyso-ornithine lipid (LOL).</text>
</comment>
<gene>
    <name evidence="11" type="ORF">TH6_07250</name>
</gene>
<proteinExistence type="inferred from homology"/>
<keyword evidence="2" id="KW-0444">Lipid biosynthesis</keyword>
<keyword evidence="4" id="KW-0443">Lipid metabolism</keyword>
<dbReference type="Gene3D" id="3.40.630.30">
    <property type="match status" value="1"/>
</dbReference>
<accession>A0A367VC93</accession>
<keyword evidence="3" id="KW-0808">Transferase</keyword>
<evidence type="ECO:0000256" key="10">
    <source>
        <dbReference type="ARBA" id="ARBA00047785"/>
    </source>
</evidence>
<comment type="similarity">
    <text evidence="6">Belongs to the acetyltransferase family. OlsB subfamily.</text>
</comment>
<dbReference type="GO" id="GO:0006629">
    <property type="term" value="P:lipid metabolic process"/>
    <property type="evidence" value="ECO:0007669"/>
    <property type="project" value="UniProtKB-KW"/>
</dbReference>
<sequence length="259" mass="29361">MASGRFSVHLARSKKDLAAAQALRFEVFFDEFKAKALTDQHSAGLDSDKFDDFCEHLLVVDNEQDKKVIATTRLLLSSQKPADLPYIAQEEFSIPLLDAVQDNCMEVGRSCVHRDYRDSKAIQFLWRGITKLIFDNDIRYLFGCASFHSTDIDEIAYELAYLHHYHTDPAAHVARALDYQSMDRMPKGEIDPDKATALLPPLIKAYLSLGGVVGNGVALDPDFKTLDILITVDVSKVPDQYHRFYRKQADRLSFDPLFI</sequence>
<evidence type="ECO:0000256" key="8">
    <source>
        <dbReference type="ARBA" id="ARBA00039866"/>
    </source>
</evidence>